<dbReference type="GO" id="GO:0016787">
    <property type="term" value="F:hydrolase activity"/>
    <property type="evidence" value="ECO:0007669"/>
    <property type="project" value="UniProtKB-KW"/>
</dbReference>
<evidence type="ECO:0000256" key="2">
    <source>
        <dbReference type="ARBA" id="ARBA00022722"/>
    </source>
</evidence>
<reference evidence="8" key="1">
    <citation type="submission" date="2022-10" db="EMBL/GenBank/DDBJ databases">
        <title>The WGS of Solirubrobacter ginsenosidimutans DSM 21036.</title>
        <authorList>
            <person name="Jiang Z."/>
        </authorList>
    </citation>
    <scope>NUCLEOTIDE SEQUENCE</scope>
    <source>
        <strain evidence="8">DSM 21036</strain>
    </source>
</reference>
<dbReference type="InterPro" id="IPR029060">
    <property type="entry name" value="PIN-like_dom_sf"/>
</dbReference>
<sequence length="140" mass="14912">MTRRRVASSSPSVAYLDSSALVKLIAVEAETAALRRELLRWPRRVSSLLAAIELTRVARRLGPLAVPLAQRVLAGLDLLAIDPIAPAAMQIGSNVLRSLDAIHLATAASITAELGVLITYDRRMLADGQGIGLPMLSPQP</sequence>
<organism evidence="8 9">
    <name type="scientific">Solirubrobacter ginsenosidimutans</name>
    <dbReference type="NCBI Taxonomy" id="490573"/>
    <lineage>
        <taxon>Bacteria</taxon>
        <taxon>Bacillati</taxon>
        <taxon>Actinomycetota</taxon>
        <taxon>Thermoleophilia</taxon>
        <taxon>Solirubrobacterales</taxon>
        <taxon>Solirubrobacteraceae</taxon>
        <taxon>Solirubrobacter</taxon>
    </lineage>
</organism>
<keyword evidence="6" id="KW-0800">Toxin</keyword>
<evidence type="ECO:0000259" key="7">
    <source>
        <dbReference type="Pfam" id="PF01850"/>
    </source>
</evidence>
<evidence type="ECO:0000256" key="6">
    <source>
        <dbReference type="HAMAP-Rule" id="MF_00265"/>
    </source>
</evidence>
<comment type="function">
    <text evidence="6">Toxic component of a toxin-antitoxin (TA) system. An RNase.</text>
</comment>
<comment type="cofactor">
    <cofactor evidence="6">
        <name>Mg(2+)</name>
        <dbReference type="ChEBI" id="CHEBI:18420"/>
    </cofactor>
</comment>
<dbReference type="GO" id="GO:0000287">
    <property type="term" value="F:magnesium ion binding"/>
    <property type="evidence" value="ECO:0007669"/>
    <property type="project" value="UniProtKB-UniRule"/>
</dbReference>
<dbReference type="GO" id="GO:0090729">
    <property type="term" value="F:toxin activity"/>
    <property type="evidence" value="ECO:0007669"/>
    <property type="project" value="UniProtKB-KW"/>
</dbReference>
<dbReference type="SUPFAM" id="SSF88723">
    <property type="entry name" value="PIN domain-like"/>
    <property type="match status" value="1"/>
</dbReference>
<gene>
    <name evidence="6" type="primary">vapC</name>
    <name evidence="8" type="ORF">OM076_09425</name>
</gene>
<protein>
    <recommendedName>
        <fullName evidence="6">Ribonuclease VapC</fullName>
        <shortName evidence="6">RNase VapC</shortName>
        <ecNumber evidence="6">3.1.-.-</ecNumber>
    </recommendedName>
    <alternativeName>
        <fullName evidence="6">Toxin VapC</fullName>
    </alternativeName>
</protein>
<evidence type="ECO:0000313" key="9">
    <source>
        <dbReference type="Proteomes" id="UP001149140"/>
    </source>
</evidence>
<feature type="domain" description="PIN" evidence="7">
    <location>
        <begin position="15"/>
        <end position="124"/>
    </location>
</feature>
<dbReference type="Proteomes" id="UP001149140">
    <property type="component" value="Unassembled WGS sequence"/>
</dbReference>
<dbReference type="InterPro" id="IPR022907">
    <property type="entry name" value="VapC_family"/>
</dbReference>
<proteinExistence type="inferred from homology"/>
<keyword evidence="1 6" id="KW-1277">Toxin-antitoxin system</keyword>
<keyword evidence="5 6" id="KW-0460">Magnesium</keyword>
<dbReference type="EC" id="3.1.-.-" evidence="6"/>
<evidence type="ECO:0000256" key="4">
    <source>
        <dbReference type="ARBA" id="ARBA00022801"/>
    </source>
</evidence>
<dbReference type="InterPro" id="IPR002716">
    <property type="entry name" value="PIN_dom"/>
</dbReference>
<keyword evidence="4 6" id="KW-0378">Hydrolase</keyword>
<keyword evidence="2 6" id="KW-0540">Nuclease</keyword>
<comment type="caution">
    <text evidence="8">The sequence shown here is derived from an EMBL/GenBank/DDBJ whole genome shotgun (WGS) entry which is preliminary data.</text>
</comment>
<dbReference type="EMBL" id="JAPDOD010000005">
    <property type="protein sequence ID" value="MDA0160485.1"/>
    <property type="molecule type" value="Genomic_DNA"/>
</dbReference>
<comment type="similarity">
    <text evidence="6">Belongs to the PINc/VapC protein family.</text>
</comment>
<dbReference type="HAMAP" id="MF_00265">
    <property type="entry name" value="VapC_Nob1"/>
    <property type="match status" value="1"/>
</dbReference>
<feature type="binding site" evidence="6">
    <location>
        <position position="100"/>
    </location>
    <ligand>
        <name>Mg(2+)</name>
        <dbReference type="ChEBI" id="CHEBI:18420"/>
    </ligand>
</feature>
<dbReference type="AlphaFoldDB" id="A0A9X3RZ39"/>
<feature type="binding site" evidence="6">
    <location>
        <position position="17"/>
    </location>
    <ligand>
        <name>Mg(2+)</name>
        <dbReference type="ChEBI" id="CHEBI:18420"/>
    </ligand>
</feature>
<evidence type="ECO:0000313" key="8">
    <source>
        <dbReference type="EMBL" id="MDA0160485.1"/>
    </source>
</evidence>
<dbReference type="GO" id="GO:0004540">
    <property type="term" value="F:RNA nuclease activity"/>
    <property type="evidence" value="ECO:0007669"/>
    <property type="project" value="InterPro"/>
</dbReference>
<dbReference type="Gene3D" id="3.40.50.1010">
    <property type="entry name" value="5'-nuclease"/>
    <property type="match status" value="1"/>
</dbReference>
<keyword evidence="9" id="KW-1185">Reference proteome</keyword>
<dbReference type="Pfam" id="PF01850">
    <property type="entry name" value="PIN"/>
    <property type="match status" value="1"/>
</dbReference>
<keyword evidence="3 6" id="KW-0479">Metal-binding</keyword>
<name>A0A9X3RZ39_9ACTN</name>
<evidence type="ECO:0000256" key="3">
    <source>
        <dbReference type="ARBA" id="ARBA00022723"/>
    </source>
</evidence>
<dbReference type="CDD" id="cd09874">
    <property type="entry name" value="PIN_MT3492-like"/>
    <property type="match status" value="1"/>
</dbReference>
<evidence type="ECO:0000256" key="1">
    <source>
        <dbReference type="ARBA" id="ARBA00022649"/>
    </source>
</evidence>
<accession>A0A9X3RZ39</accession>
<evidence type="ECO:0000256" key="5">
    <source>
        <dbReference type="ARBA" id="ARBA00022842"/>
    </source>
</evidence>